<dbReference type="EMBL" id="JH611157">
    <property type="protein sequence ID" value="EJP71325.1"/>
    <property type="molecule type" value="Genomic_DNA"/>
</dbReference>
<feature type="domain" description="Cadherin" evidence="1">
    <location>
        <begin position="57"/>
        <end position="135"/>
    </location>
</feature>
<evidence type="ECO:0000259" key="1">
    <source>
        <dbReference type="PROSITE" id="PS50268"/>
    </source>
</evidence>
<gene>
    <name evidence="2" type="ORF">NT01SARS_1132</name>
</gene>
<evidence type="ECO:0000313" key="3">
    <source>
        <dbReference type="Proteomes" id="UP000010305"/>
    </source>
</evidence>
<dbReference type="GO" id="GO:0005509">
    <property type="term" value="F:calcium ion binding"/>
    <property type="evidence" value="ECO:0007669"/>
    <property type="project" value="InterPro"/>
</dbReference>
<dbReference type="Pfam" id="PF07510">
    <property type="entry name" value="GmrSD_C"/>
    <property type="match status" value="1"/>
</dbReference>
<dbReference type="GO" id="GO:0007156">
    <property type="term" value="P:homophilic cell adhesion via plasma membrane adhesion molecules"/>
    <property type="evidence" value="ECO:0007669"/>
    <property type="project" value="InterPro"/>
</dbReference>
<dbReference type="InterPro" id="IPR015919">
    <property type="entry name" value="Cadherin-like_sf"/>
</dbReference>
<dbReference type="InterPro" id="IPR011089">
    <property type="entry name" value="GmrSD_C"/>
</dbReference>
<dbReference type="HOGENOM" id="CLU_879672_0_0_6"/>
<dbReference type="AlphaFoldDB" id="J4WPH3"/>
<name>J4WPH3_9GAMM</name>
<evidence type="ECO:0000313" key="2">
    <source>
        <dbReference type="EMBL" id="EJP71325.1"/>
    </source>
</evidence>
<protein>
    <submittedName>
        <fullName evidence="2">Secreted protein</fullName>
    </submittedName>
</protein>
<reference evidence="2 3" key="1">
    <citation type="journal article" date="2012" name="ISME J.">
        <title>Genomic insights to SAR86, an abundant and uncultivated marine bacterial lineage.</title>
        <authorList>
            <person name="Dupont C.L."/>
            <person name="Rusch D.B."/>
            <person name="Yooseph S."/>
            <person name="Lombardo M.J."/>
            <person name="Richter R.A."/>
            <person name="Valas R."/>
            <person name="Novotny M."/>
            <person name="Yee-Greenbaum J."/>
            <person name="Selengut J.D."/>
            <person name="Haft D.H."/>
            <person name="Halpern A.L."/>
            <person name="Lasken R.S."/>
            <person name="Nealson K."/>
            <person name="Friedman R."/>
            <person name="Venter J.C."/>
        </authorList>
    </citation>
    <scope>NUCLEOTIDE SEQUENCE [LARGE SCALE GENOMIC DNA]</scope>
</reference>
<dbReference type="Proteomes" id="UP000010305">
    <property type="component" value="Unassembled WGS sequence"/>
</dbReference>
<proteinExistence type="predicted"/>
<dbReference type="PROSITE" id="PS50268">
    <property type="entry name" value="CADHERIN_2"/>
    <property type="match status" value="1"/>
</dbReference>
<organism evidence="2 3">
    <name type="scientific">SAR86 cluster bacterium SAR86A</name>
    <dbReference type="NCBI Taxonomy" id="1123866"/>
    <lineage>
        <taxon>Bacteria</taxon>
        <taxon>Pseudomonadati</taxon>
        <taxon>Pseudomonadota</taxon>
        <taxon>Gammaproteobacteria</taxon>
        <taxon>SAR86 cluster</taxon>
    </lineage>
</organism>
<sequence length="316" mass="36075">MFDNFTHYKYLFLSFLLVACGGGGGSSSTPEMPSSSKNNAPFFINTISEIEIDELQTEVVTIEADDADGDIIRYSLSGDDPSYFSISSNGEIAFNEIPSYQVKNEFSITIEVTDNIDSASHQLKIYLLRVCNELFLGYKVCLEEENLAITYDRQTDYPTWQDWDGDCQNNRHEVLINEHIDDDQNHPLVLSSDNCYVNSGKWYDPYDNIYFYNSSEVQIDHVVALYEAHKSGAWYFPAARKLKFANNIDFDDLLIAVGGSSNSKKSSFDPASWMPSNINYSCEYLRKWLNIKAEFRLSIDEDEKIAIESLYETNKC</sequence>
<dbReference type="SUPFAM" id="SSF49313">
    <property type="entry name" value="Cadherin-like"/>
    <property type="match status" value="1"/>
</dbReference>
<dbReference type="InterPro" id="IPR002126">
    <property type="entry name" value="Cadherin-like_dom"/>
</dbReference>
<dbReference type="STRING" id="1123866.NT01SARS_1132"/>
<dbReference type="CDD" id="cd11304">
    <property type="entry name" value="Cadherin_repeat"/>
    <property type="match status" value="1"/>
</dbReference>
<accession>J4WPH3</accession>
<dbReference type="Gene3D" id="2.60.40.60">
    <property type="entry name" value="Cadherins"/>
    <property type="match status" value="1"/>
</dbReference>
<dbReference type="GO" id="GO:0016020">
    <property type="term" value="C:membrane"/>
    <property type="evidence" value="ECO:0007669"/>
    <property type="project" value="InterPro"/>
</dbReference>